<dbReference type="InterPro" id="IPR006440">
    <property type="entry name" value="Doc"/>
</dbReference>
<dbReference type="OrthoDB" id="3049701at2759"/>
<feature type="domain" description="Fido" evidence="1">
    <location>
        <begin position="13"/>
        <end position="136"/>
    </location>
</feature>
<dbReference type="GO" id="GO:0016301">
    <property type="term" value="F:kinase activity"/>
    <property type="evidence" value="ECO:0007669"/>
    <property type="project" value="InterPro"/>
</dbReference>
<dbReference type="PROSITE" id="PS51459">
    <property type="entry name" value="FIDO"/>
    <property type="match status" value="1"/>
</dbReference>
<reference evidence="2" key="1">
    <citation type="submission" date="2020-11" db="EMBL/GenBank/DDBJ databases">
        <authorList>
            <consortium name="DOE Joint Genome Institute"/>
            <person name="Ahrendt S."/>
            <person name="Riley R."/>
            <person name="Andreopoulos W."/>
            <person name="LaButti K."/>
            <person name="Pangilinan J."/>
            <person name="Ruiz-duenas F.J."/>
            <person name="Barrasa J.M."/>
            <person name="Sanchez-Garcia M."/>
            <person name="Camarero S."/>
            <person name="Miyauchi S."/>
            <person name="Serrano A."/>
            <person name="Linde D."/>
            <person name="Babiker R."/>
            <person name="Drula E."/>
            <person name="Ayuso-Fernandez I."/>
            <person name="Pacheco R."/>
            <person name="Padilla G."/>
            <person name="Ferreira P."/>
            <person name="Barriuso J."/>
            <person name="Kellner H."/>
            <person name="Castanera R."/>
            <person name="Alfaro M."/>
            <person name="Ramirez L."/>
            <person name="Pisabarro A.G."/>
            <person name="Kuo A."/>
            <person name="Tritt A."/>
            <person name="Lipzen A."/>
            <person name="He G."/>
            <person name="Yan M."/>
            <person name="Ng V."/>
            <person name="Cullen D."/>
            <person name="Martin F."/>
            <person name="Rosso M.-N."/>
            <person name="Henrissat B."/>
            <person name="Hibbett D."/>
            <person name="Martinez A.T."/>
            <person name="Grigoriev I.V."/>
        </authorList>
    </citation>
    <scope>NUCLEOTIDE SEQUENCE</scope>
    <source>
        <strain evidence="2">AH 44721</strain>
    </source>
</reference>
<dbReference type="PANTHER" id="PTHR39426:SF1">
    <property type="entry name" value="HOMOLOGY TO DEATH-ON-CURING PROTEIN OF PHAGE P1"/>
    <property type="match status" value="1"/>
</dbReference>
<dbReference type="AlphaFoldDB" id="A0A9P5NKU1"/>
<accession>A0A9P5NKU1</accession>
<dbReference type="EMBL" id="JADNYJ010000064">
    <property type="protein sequence ID" value="KAF8894319.1"/>
    <property type="molecule type" value="Genomic_DNA"/>
</dbReference>
<dbReference type="Pfam" id="PF02661">
    <property type="entry name" value="Fic"/>
    <property type="match status" value="1"/>
</dbReference>
<dbReference type="Proteomes" id="UP000724874">
    <property type="component" value="Unassembled WGS sequence"/>
</dbReference>
<sequence length="136" mass="14721">MPSASLVQKSRIFSPTYVARINAQLVSPAHSQIVKPHELPSALARPLQVAHYQPEKLPQYLAATLSYGLIMGHPFMDGNKRTAFFVQNQYLKALNSPGVVPDSPLSKAKLDNVAELYNDVACGTVDVKGMANAKCG</sequence>
<dbReference type="SUPFAM" id="SSF140931">
    <property type="entry name" value="Fic-like"/>
    <property type="match status" value="1"/>
</dbReference>
<proteinExistence type="predicted"/>
<dbReference type="InterPro" id="IPR053737">
    <property type="entry name" value="Type_II_TA_Toxin"/>
</dbReference>
<keyword evidence="3" id="KW-1185">Reference proteome</keyword>
<comment type="caution">
    <text evidence="2">The sequence shown here is derived from an EMBL/GenBank/DDBJ whole genome shotgun (WGS) entry which is preliminary data.</text>
</comment>
<evidence type="ECO:0000313" key="2">
    <source>
        <dbReference type="EMBL" id="KAF8894319.1"/>
    </source>
</evidence>
<dbReference type="Gene3D" id="1.20.120.1870">
    <property type="entry name" value="Fic/DOC protein, Fido domain"/>
    <property type="match status" value="1"/>
</dbReference>
<protein>
    <recommendedName>
        <fullName evidence="1">Fido domain-containing protein</fullName>
    </recommendedName>
</protein>
<dbReference type="InterPro" id="IPR003812">
    <property type="entry name" value="Fido"/>
</dbReference>
<organism evidence="2 3">
    <name type="scientific">Gymnopilus junonius</name>
    <name type="common">Spectacular rustgill mushroom</name>
    <name type="synonym">Gymnopilus spectabilis subsp. junonius</name>
    <dbReference type="NCBI Taxonomy" id="109634"/>
    <lineage>
        <taxon>Eukaryota</taxon>
        <taxon>Fungi</taxon>
        <taxon>Dikarya</taxon>
        <taxon>Basidiomycota</taxon>
        <taxon>Agaricomycotina</taxon>
        <taxon>Agaricomycetes</taxon>
        <taxon>Agaricomycetidae</taxon>
        <taxon>Agaricales</taxon>
        <taxon>Agaricineae</taxon>
        <taxon>Hymenogastraceae</taxon>
        <taxon>Gymnopilus</taxon>
    </lineage>
</organism>
<dbReference type="InterPro" id="IPR036597">
    <property type="entry name" value="Fido-like_dom_sf"/>
</dbReference>
<gene>
    <name evidence="2" type="ORF">CPB84DRAFT_1848463</name>
</gene>
<name>A0A9P5NKU1_GYMJU</name>
<dbReference type="PANTHER" id="PTHR39426">
    <property type="entry name" value="HOMOLOGY TO DEATH-ON-CURING PROTEIN OF PHAGE P1"/>
    <property type="match status" value="1"/>
</dbReference>
<evidence type="ECO:0000259" key="1">
    <source>
        <dbReference type="PROSITE" id="PS51459"/>
    </source>
</evidence>
<evidence type="ECO:0000313" key="3">
    <source>
        <dbReference type="Proteomes" id="UP000724874"/>
    </source>
</evidence>